<reference evidence="9" key="1">
    <citation type="submission" date="2020-11" db="EMBL/GenBank/DDBJ databases">
        <title>Kefir isolates.</title>
        <authorList>
            <person name="Marcisauskas S."/>
            <person name="Kim Y."/>
            <person name="Blasche S."/>
        </authorList>
    </citation>
    <scope>NUCLEOTIDE SEQUENCE</scope>
    <source>
        <strain evidence="9">Olga-1</strain>
    </source>
</reference>
<evidence type="ECO:0000313" key="9">
    <source>
        <dbReference type="EMBL" id="KAG0688215.1"/>
    </source>
</evidence>
<comment type="caution">
    <text evidence="9">The sequence shown here is derived from an EMBL/GenBank/DDBJ whole genome shotgun (WGS) entry which is preliminary data.</text>
</comment>
<feature type="compositionally biased region" description="Basic and acidic residues" evidence="7">
    <location>
        <begin position="292"/>
        <end position="302"/>
    </location>
</feature>
<feature type="region of interest" description="Disordered" evidence="7">
    <location>
        <begin position="283"/>
        <end position="302"/>
    </location>
</feature>
<dbReference type="InterPro" id="IPR003388">
    <property type="entry name" value="Reticulon"/>
</dbReference>
<dbReference type="Proteomes" id="UP000697127">
    <property type="component" value="Unassembled WGS sequence"/>
</dbReference>
<dbReference type="EMBL" id="PUHW01000171">
    <property type="protein sequence ID" value="KAG0688215.1"/>
    <property type="molecule type" value="Genomic_DNA"/>
</dbReference>
<proteinExistence type="predicted"/>
<feature type="compositionally biased region" description="Low complexity" evidence="7">
    <location>
        <begin position="240"/>
        <end position="255"/>
    </location>
</feature>
<keyword evidence="5 6" id="KW-0472">Membrane</keyword>
<dbReference type="OrthoDB" id="567788at2759"/>
<evidence type="ECO:0000256" key="4">
    <source>
        <dbReference type="ARBA" id="ARBA00022989"/>
    </source>
</evidence>
<sequence>MSCKSNPSNVCCGGKCATTISNNLLLWKDAKKSGITLLSILSFLLLIKYVNLISLFFRLSTFLLLISAIAEYTGKILTGTGFVTKFKPEKYKFSIGKIADYYAPHFVTILKKIEIKVEDLYTSVDIESTLKFGGISFLLYKLTSTFSIWSLIFFSTILSFSVPPIYLSNKEIIDKNIIKIVDLSKVKINETYKIVDEKFGPQINKIKDSTAPVLKLIQSKLPVRTAGTTVGETTKEPISVATTSSAVPNSTSASSKIPSTTTPEVSEVDFNALGEKLKQEAQEATANASIYTREKVDAPKSL</sequence>
<feature type="domain" description="Reticulon" evidence="8">
    <location>
        <begin position="21"/>
        <end position="237"/>
    </location>
</feature>
<evidence type="ECO:0000256" key="6">
    <source>
        <dbReference type="RuleBase" id="RU363132"/>
    </source>
</evidence>
<protein>
    <recommendedName>
        <fullName evidence="6">Reticulon-like protein</fullName>
    </recommendedName>
</protein>
<evidence type="ECO:0000256" key="3">
    <source>
        <dbReference type="ARBA" id="ARBA00022824"/>
    </source>
</evidence>
<dbReference type="PROSITE" id="PS50845">
    <property type="entry name" value="RETICULON"/>
    <property type="match status" value="1"/>
</dbReference>
<evidence type="ECO:0000256" key="2">
    <source>
        <dbReference type="ARBA" id="ARBA00022692"/>
    </source>
</evidence>
<evidence type="ECO:0000256" key="5">
    <source>
        <dbReference type="ARBA" id="ARBA00023136"/>
    </source>
</evidence>
<gene>
    <name evidence="9" type="ORF">C6P40_001267</name>
</gene>
<comment type="subcellular location">
    <subcellularLocation>
        <location evidence="1 6">Endoplasmic reticulum membrane</location>
        <topology evidence="1 6">Multi-pass membrane protein</topology>
    </subcellularLocation>
</comment>
<dbReference type="Pfam" id="PF02453">
    <property type="entry name" value="Reticulon"/>
    <property type="match status" value="1"/>
</dbReference>
<dbReference type="AlphaFoldDB" id="A0A9P6WJC3"/>
<accession>A0A9P6WJC3</accession>
<name>A0A9P6WJC3_9ASCO</name>
<evidence type="ECO:0000313" key="10">
    <source>
        <dbReference type="Proteomes" id="UP000697127"/>
    </source>
</evidence>
<feature type="region of interest" description="Disordered" evidence="7">
    <location>
        <begin position="240"/>
        <end position="265"/>
    </location>
</feature>
<evidence type="ECO:0000256" key="7">
    <source>
        <dbReference type="SAM" id="MobiDB-lite"/>
    </source>
</evidence>
<evidence type="ECO:0000256" key="1">
    <source>
        <dbReference type="ARBA" id="ARBA00004477"/>
    </source>
</evidence>
<keyword evidence="2 6" id="KW-0812">Transmembrane</keyword>
<feature type="transmembrane region" description="Helical" evidence="6">
    <location>
        <begin position="146"/>
        <end position="167"/>
    </location>
</feature>
<keyword evidence="3 6" id="KW-0256">Endoplasmic reticulum</keyword>
<organism evidence="9 10">
    <name type="scientific">Pichia californica</name>
    <dbReference type="NCBI Taxonomy" id="460514"/>
    <lineage>
        <taxon>Eukaryota</taxon>
        <taxon>Fungi</taxon>
        <taxon>Dikarya</taxon>
        <taxon>Ascomycota</taxon>
        <taxon>Saccharomycotina</taxon>
        <taxon>Pichiomycetes</taxon>
        <taxon>Pichiales</taxon>
        <taxon>Pichiaceae</taxon>
        <taxon>Pichia</taxon>
    </lineage>
</organism>
<keyword evidence="4 6" id="KW-1133">Transmembrane helix</keyword>
<keyword evidence="10" id="KW-1185">Reference proteome</keyword>
<evidence type="ECO:0000259" key="8">
    <source>
        <dbReference type="PROSITE" id="PS50845"/>
    </source>
</evidence>
<feature type="transmembrane region" description="Helical" evidence="6">
    <location>
        <begin position="35"/>
        <end position="57"/>
    </location>
</feature>
<dbReference type="GO" id="GO:0005789">
    <property type="term" value="C:endoplasmic reticulum membrane"/>
    <property type="evidence" value="ECO:0007669"/>
    <property type="project" value="UniProtKB-SubCell"/>
</dbReference>